<name>X0UPE0_9ZZZZ</name>
<sequence length="264" mass="31578">LAINGRKQIEPRKRKKSINFAKQKIIIDGKSENKTSPFLLVEYIVLKGQRVHWLWIFVILKNFNPKNPKYQFNNYIYKNNKIFRECGLHIEILKDEENGFTELVGLDEMAVSNVNKVKNFYKEALSLYDNGRILDAIKELEKITQDKNHNWYTFTDAYMNLAKWICELNFEKISEELIQKCGSFLKWYSKKLKIGISRIEKYTHDNELDTESKDEFRKIKKELEKVENLYKNLISRIPISYEDEAYEELVNLLMEQRNNLFIIK</sequence>
<feature type="non-terminal residue" evidence="1">
    <location>
        <position position="1"/>
    </location>
</feature>
<organism evidence="1">
    <name type="scientific">marine sediment metagenome</name>
    <dbReference type="NCBI Taxonomy" id="412755"/>
    <lineage>
        <taxon>unclassified sequences</taxon>
        <taxon>metagenomes</taxon>
        <taxon>ecological metagenomes</taxon>
    </lineage>
</organism>
<protein>
    <submittedName>
        <fullName evidence="1">Uncharacterized protein</fullName>
    </submittedName>
</protein>
<comment type="caution">
    <text evidence="1">The sequence shown here is derived from an EMBL/GenBank/DDBJ whole genome shotgun (WGS) entry which is preliminary data.</text>
</comment>
<evidence type="ECO:0000313" key="1">
    <source>
        <dbReference type="EMBL" id="GAG01142.1"/>
    </source>
</evidence>
<reference evidence="1" key="1">
    <citation type="journal article" date="2014" name="Front. Microbiol.">
        <title>High frequency of phylogenetically diverse reductive dehalogenase-homologous genes in deep subseafloor sedimentary metagenomes.</title>
        <authorList>
            <person name="Kawai M."/>
            <person name="Futagami T."/>
            <person name="Toyoda A."/>
            <person name="Takaki Y."/>
            <person name="Nishi S."/>
            <person name="Hori S."/>
            <person name="Arai W."/>
            <person name="Tsubouchi T."/>
            <person name="Morono Y."/>
            <person name="Uchiyama I."/>
            <person name="Ito T."/>
            <person name="Fujiyama A."/>
            <person name="Inagaki F."/>
            <person name="Takami H."/>
        </authorList>
    </citation>
    <scope>NUCLEOTIDE SEQUENCE</scope>
    <source>
        <strain evidence="1">Expedition CK06-06</strain>
    </source>
</reference>
<accession>X0UPE0</accession>
<gene>
    <name evidence="1" type="ORF">S01H1_43619</name>
</gene>
<dbReference type="EMBL" id="BARS01027789">
    <property type="protein sequence ID" value="GAG01142.1"/>
    <property type="molecule type" value="Genomic_DNA"/>
</dbReference>
<feature type="non-terminal residue" evidence="1">
    <location>
        <position position="264"/>
    </location>
</feature>
<proteinExistence type="predicted"/>
<dbReference type="AlphaFoldDB" id="X0UPE0"/>